<dbReference type="AlphaFoldDB" id="A0A2U2CIY5"/>
<comment type="subunit">
    <text evidence="4">Homodimer.</text>
</comment>
<protein>
    <recommendedName>
        <fullName evidence="4 5">Protein GrpE</fullName>
    </recommendedName>
    <alternativeName>
        <fullName evidence="4">HSP-70 cofactor</fullName>
    </alternativeName>
</protein>
<comment type="function">
    <text evidence="4 5">Participates actively in the response to hyperosmotic and heat shock by preventing the aggregation of stress-denatured proteins, in association with DnaK and GrpE. It is the nucleotide exchange factor for DnaK and may function as a thermosensor. Unfolded proteins bind initially to DnaJ; upon interaction with the DnaJ-bound protein, DnaK hydrolyzes its bound ATP, resulting in the formation of a stable complex. GrpE releases ADP from DnaK; ATP binding to DnaK triggers the release of the substrate protein, thus completing the reaction cycle. Several rounds of ATP-dependent interactions between DnaJ, DnaK and GrpE are required for fully efficient folding.</text>
</comment>
<proteinExistence type="inferred from homology"/>
<evidence type="ECO:0000256" key="7">
    <source>
        <dbReference type="SAM" id="Coils"/>
    </source>
</evidence>
<keyword evidence="4" id="KW-0963">Cytoplasm</keyword>
<comment type="similarity">
    <text evidence="1 4 6">Belongs to the GrpE family.</text>
</comment>
<dbReference type="Pfam" id="PF01025">
    <property type="entry name" value="GrpE"/>
    <property type="match status" value="1"/>
</dbReference>
<dbReference type="HAMAP" id="MF_01151">
    <property type="entry name" value="GrpE"/>
    <property type="match status" value="1"/>
</dbReference>
<dbReference type="SUPFAM" id="SSF51064">
    <property type="entry name" value="Head domain of nucleotide exchange factor GrpE"/>
    <property type="match status" value="1"/>
</dbReference>
<dbReference type="GO" id="GO:0051082">
    <property type="term" value="F:unfolded protein binding"/>
    <property type="evidence" value="ECO:0007669"/>
    <property type="project" value="TreeGrafter"/>
</dbReference>
<dbReference type="OrthoDB" id="9789811at2"/>
<accession>A0A2U2CIY5</accession>
<evidence type="ECO:0000313" key="10">
    <source>
        <dbReference type="Proteomes" id="UP000244940"/>
    </source>
</evidence>
<dbReference type="RefSeq" id="WP_109531590.1">
    <property type="nucleotide sequence ID" value="NZ_QEYD01000001.1"/>
</dbReference>
<evidence type="ECO:0000256" key="8">
    <source>
        <dbReference type="SAM" id="MobiDB-lite"/>
    </source>
</evidence>
<evidence type="ECO:0000256" key="2">
    <source>
        <dbReference type="ARBA" id="ARBA00023016"/>
    </source>
</evidence>
<dbReference type="GO" id="GO:0006457">
    <property type="term" value="P:protein folding"/>
    <property type="evidence" value="ECO:0007669"/>
    <property type="project" value="InterPro"/>
</dbReference>
<name>A0A2U2CIY5_9RHOB</name>
<dbReference type="PRINTS" id="PR00773">
    <property type="entry name" value="GRPEPROTEIN"/>
</dbReference>
<evidence type="ECO:0000256" key="4">
    <source>
        <dbReference type="HAMAP-Rule" id="MF_01151"/>
    </source>
</evidence>
<dbReference type="GO" id="GO:0000774">
    <property type="term" value="F:adenyl-nucleotide exchange factor activity"/>
    <property type="evidence" value="ECO:0007669"/>
    <property type="project" value="InterPro"/>
</dbReference>
<evidence type="ECO:0000313" key="9">
    <source>
        <dbReference type="EMBL" id="PWE31789.1"/>
    </source>
</evidence>
<evidence type="ECO:0000256" key="1">
    <source>
        <dbReference type="ARBA" id="ARBA00009054"/>
    </source>
</evidence>
<dbReference type="PANTHER" id="PTHR21237">
    <property type="entry name" value="GRPE PROTEIN"/>
    <property type="match status" value="1"/>
</dbReference>
<dbReference type="GeneID" id="94363643"/>
<sequence length="187" mass="20873">MADPQQNPAEEPVETEDLATPEEEQLDPVAALEAAQARMEAERNEMRDRLMRALADLENTRKRAEKDRREAAIYGGQKLARDMLSVFDNLNRALSLMDDSLREQQKGLAEGLDLTLRDLMNIYARHGIERVAPEVGDTFDPHFHEAMFEAPVPGTKAGQIIQVVSEGFRLNDHLLRPAQVGVSSTPG</sequence>
<evidence type="ECO:0000256" key="6">
    <source>
        <dbReference type="RuleBase" id="RU004478"/>
    </source>
</evidence>
<feature type="coiled-coil region" evidence="7">
    <location>
        <begin position="29"/>
        <end position="74"/>
    </location>
</feature>
<gene>
    <name evidence="4 9" type="primary">grpE</name>
    <name evidence="9" type="ORF">C4N9_01955</name>
</gene>
<comment type="subcellular location">
    <subcellularLocation>
        <location evidence="4">Cytoplasm</location>
    </subcellularLocation>
</comment>
<keyword evidence="2 4" id="KW-0346">Stress response</keyword>
<keyword evidence="7" id="KW-0175">Coiled coil</keyword>
<dbReference type="PROSITE" id="PS01071">
    <property type="entry name" value="GRPE"/>
    <property type="match status" value="1"/>
</dbReference>
<feature type="region of interest" description="Disordered" evidence="8">
    <location>
        <begin position="1"/>
        <end position="25"/>
    </location>
</feature>
<dbReference type="CDD" id="cd00446">
    <property type="entry name" value="GrpE"/>
    <property type="match status" value="1"/>
</dbReference>
<feature type="compositionally biased region" description="Acidic residues" evidence="8">
    <location>
        <begin position="11"/>
        <end position="25"/>
    </location>
</feature>
<dbReference type="PANTHER" id="PTHR21237:SF23">
    <property type="entry name" value="GRPE PROTEIN HOMOLOG, MITOCHONDRIAL"/>
    <property type="match status" value="1"/>
</dbReference>
<evidence type="ECO:0000256" key="3">
    <source>
        <dbReference type="ARBA" id="ARBA00023186"/>
    </source>
</evidence>
<dbReference type="GO" id="GO:0005737">
    <property type="term" value="C:cytoplasm"/>
    <property type="evidence" value="ECO:0007669"/>
    <property type="project" value="UniProtKB-SubCell"/>
</dbReference>
<organism evidence="9 10">
    <name type="scientific">Pararhodobacter marinus</name>
    <dbReference type="NCBI Taxonomy" id="2184063"/>
    <lineage>
        <taxon>Bacteria</taxon>
        <taxon>Pseudomonadati</taxon>
        <taxon>Pseudomonadota</taxon>
        <taxon>Alphaproteobacteria</taxon>
        <taxon>Rhodobacterales</taxon>
        <taxon>Paracoccaceae</taxon>
        <taxon>Pararhodobacter</taxon>
    </lineage>
</organism>
<dbReference type="Proteomes" id="UP000244940">
    <property type="component" value="Unassembled WGS sequence"/>
</dbReference>
<dbReference type="GO" id="GO:0042803">
    <property type="term" value="F:protein homodimerization activity"/>
    <property type="evidence" value="ECO:0007669"/>
    <property type="project" value="InterPro"/>
</dbReference>
<dbReference type="Gene3D" id="2.30.22.10">
    <property type="entry name" value="Head domain of nucleotide exchange factor GrpE"/>
    <property type="match status" value="1"/>
</dbReference>
<reference evidence="9 10" key="1">
    <citation type="submission" date="2018-05" db="EMBL/GenBank/DDBJ databases">
        <title>Pararhodobacter marina sp. nov., isolated from deep-sea water of the Indian Ocean.</title>
        <authorList>
            <person name="Lai Q.Sr."/>
            <person name="Liu X."/>
            <person name="Shao Z."/>
        </authorList>
    </citation>
    <scope>NUCLEOTIDE SEQUENCE [LARGE SCALE GENOMIC DNA]</scope>
    <source>
        <strain evidence="9 10">CIC4N-9</strain>
    </source>
</reference>
<keyword evidence="10" id="KW-1185">Reference proteome</keyword>
<keyword evidence="3 4" id="KW-0143">Chaperone</keyword>
<dbReference type="InterPro" id="IPR000740">
    <property type="entry name" value="GrpE"/>
</dbReference>
<evidence type="ECO:0000256" key="5">
    <source>
        <dbReference type="RuleBase" id="RU000639"/>
    </source>
</evidence>
<dbReference type="SUPFAM" id="SSF58014">
    <property type="entry name" value="Coiled-coil domain of nucleotide exchange factor GrpE"/>
    <property type="match status" value="1"/>
</dbReference>
<dbReference type="InterPro" id="IPR013805">
    <property type="entry name" value="GrpE_CC"/>
</dbReference>
<dbReference type="InterPro" id="IPR009012">
    <property type="entry name" value="GrpE_head"/>
</dbReference>
<dbReference type="Gene3D" id="3.90.20.20">
    <property type="match status" value="1"/>
</dbReference>
<dbReference type="EMBL" id="QEYD01000001">
    <property type="protein sequence ID" value="PWE31789.1"/>
    <property type="molecule type" value="Genomic_DNA"/>
</dbReference>
<comment type="caution">
    <text evidence="9">The sequence shown here is derived from an EMBL/GenBank/DDBJ whole genome shotgun (WGS) entry which is preliminary data.</text>
</comment>
<dbReference type="GO" id="GO:0051087">
    <property type="term" value="F:protein-folding chaperone binding"/>
    <property type="evidence" value="ECO:0007669"/>
    <property type="project" value="InterPro"/>
</dbReference>